<accession>G5IIP9</accession>
<dbReference type="RefSeq" id="WP_006781357.1">
    <property type="nucleotide sequence ID" value="NZ_CP040506.1"/>
</dbReference>
<dbReference type="EMBL" id="ADLN01000092">
    <property type="protein sequence ID" value="EHI58684.1"/>
    <property type="molecule type" value="Genomic_DNA"/>
</dbReference>
<evidence type="ECO:0000313" key="3">
    <source>
        <dbReference type="EMBL" id="EHI58684.1"/>
    </source>
</evidence>
<dbReference type="AlphaFoldDB" id="G5IIP9"/>
<feature type="region of interest" description="Disordered" evidence="1">
    <location>
        <begin position="28"/>
        <end position="68"/>
    </location>
</feature>
<dbReference type="Proteomes" id="UP000005384">
    <property type="component" value="Unassembled WGS sequence"/>
</dbReference>
<evidence type="ECO:0000313" key="4">
    <source>
        <dbReference type="Proteomes" id="UP000005384"/>
    </source>
</evidence>
<protein>
    <recommendedName>
        <fullName evidence="5">DUF5104 domain-containing protein</fullName>
    </recommendedName>
</protein>
<organism evidence="3 4">
    <name type="scientific">Hungatella hathewayi WAL-18680</name>
    <dbReference type="NCBI Taxonomy" id="742737"/>
    <lineage>
        <taxon>Bacteria</taxon>
        <taxon>Bacillati</taxon>
        <taxon>Bacillota</taxon>
        <taxon>Clostridia</taxon>
        <taxon>Lachnospirales</taxon>
        <taxon>Lachnospiraceae</taxon>
        <taxon>Hungatella</taxon>
    </lineage>
</organism>
<keyword evidence="4" id="KW-1185">Reference proteome</keyword>
<comment type="caution">
    <text evidence="3">The sequence shown here is derived from an EMBL/GenBank/DDBJ whole genome shotgun (WGS) entry which is preliminary data.</text>
</comment>
<feature type="compositionally biased region" description="Low complexity" evidence="1">
    <location>
        <begin position="28"/>
        <end position="41"/>
    </location>
</feature>
<sequence length="202" mass="22563">MKRSMVNLLTLSLLVLGISGCSRSSAVEQTQTGTVEQTETVKQAETVEPAEPESSTPEQTDTSVNSDDTLEQTLYRVMSRILTDQGLDHAIDYDNGLEDISKDAIVKLCTSESGQYEAYGFISSEYGKTGILLNNILDWGENWNYLEEPWSYGAAKPTLEEPAEYEVLFSFTQKNDGKEVVRQIYFDTYDTGTMSMRESVSN</sequence>
<dbReference type="PROSITE" id="PS51257">
    <property type="entry name" value="PROKAR_LIPOPROTEIN"/>
    <property type="match status" value="1"/>
</dbReference>
<evidence type="ECO:0000256" key="1">
    <source>
        <dbReference type="SAM" id="MobiDB-lite"/>
    </source>
</evidence>
<reference evidence="3 4" key="1">
    <citation type="submission" date="2011-08" db="EMBL/GenBank/DDBJ databases">
        <title>The Genome Sequence of Clostridium hathewayi WAL-18680.</title>
        <authorList>
            <consortium name="The Broad Institute Genome Sequencing Platform"/>
            <person name="Earl A."/>
            <person name="Ward D."/>
            <person name="Feldgarden M."/>
            <person name="Gevers D."/>
            <person name="Finegold S.M."/>
            <person name="Summanen P.H."/>
            <person name="Molitoris D.R."/>
            <person name="Song M."/>
            <person name="Daigneault M."/>
            <person name="Allen-Vercoe E."/>
            <person name="Young S.K."/>
            <person name="Zeng Q."/>
            <person name="Gargeya S."/>
            <person name="Fitzgerald M."/>
            <person name="Haas B."/>
            <person name="Abouelleil A."/>
            <person name="Alvarado L."/>
            <person name="Arachchi H.M."/>
            <person name="Berlin A."/>
            <person name="Brown A."/>
            <person name="Chapman S.B."/>
            <person name="Chen Z."/>
            <person name="Dunbar C."/>
            <person name="Freedman E."/>
            <person name="Gearin G."/>
            <person name="Gellesch M."/>
            <person name="Goldberg J."/>
            <person name="Griggs A."/>
            <person name="Gujja S."/>
            <person name="Heiman D."/>
            <person name="Howarth C."/>
            <person name="Larson L."/>
            <person name="Lui A."/>
            <person name="MacDonald P.J.P."/>
            <person name="Montmayeur A."/>
            <person name="Murphy C."/>
            <person name="Neiman D."/>
            <person name="Pearson M."/>
            <person name="Priest M."/>
            <person name="Roberts A."/>
            <person name="Saif S."/>
            <person name="Shea T."/>
            <person name="Shenoy N."/>
            <person name="Sisk P."/>
            <person name="Stolte C."/>
            <person name="Sykes S."/>
            <person name="Wortman J."/>
            <person name="Nusbaum C."/>
            <person name="Birren B."/>
        </authorList>
    </citation>
    <scope>NUCLEOTIDE SEQUENCE [LARGE SCALE GENOMIC DNA]</scope>
    <source>
        <strain evidence="3 4">WAL-18680</strain>
    </source>
</reference>
<name>G5IIP9_9FIRM</name>
<keyword evidence="2" id="KW-0732">Signal</keyword>
<evidence type="ECO:0000256" key="2">
    <source>
        <dbReference type="SAM" id="SignalP"/>
    </source>
</evidence>
<evidence type="ECO:0008006" key="5">
    <source>
        <dbReference type="Google" id="ProtNLM"/>
    </source>
</evidence>
<feature type="compositionally biased region" description="Polar residues" evidence="1">
    <location>
        <begin position="53"/>
        <end position="67"/>
    </location>
</feature>
<dbReference type="HOGENOM" id="CLU_1353105_0_0_9"/>
<feature type="signal peptide" evidence="2">
    <location>
        <begin position="1"/>
        <end position="26"/>
    </location>
</feature>
<dbReference type="PATRIC" id="fig|742737.3.peg.3356"/>
<feature type="chain" id="PRO_5003478656" description="DUF5104 domain-containing protein" evidence="2">
    <location>
        <begin position="27"/>
        <end position="202"/>
    </location>
</feature>
<proteinExistence type="predicted"/>
<gene>
    <name evidence="3" type="ORF">HMPREF9473_03377</name>
</gene>